<evidence type="ECO:0000259" key="5">
    <source>
        <dbReference type="Pfam" id="PF07992"/>
    </source>
</evidence>
<feature type="domain" description="Reductase C-terminal" evidence="6">
    <location>
        <begin position="317"/>
        <end position="401"/>
    </location>
</feature>
<evidence type="ECO:0000256" key="1">
    <source>
        <dbReference type="ARBA" id="ARBA00001974"/>
    </source>
</evidence>
<dbReference type="PRINTS" id="PR00411">
    <property type="entry name" value="PNDRDTASEI"/>
</dbReference>
<dbReference type="PANTHER" id="PTHR43557">
    <property type="entry name" value="APOPTOSIS-INDUCING FACTOR 1"/>
    <property type="match status" value="1"/>
</dbReference>
<keyword evidence="3" id="KW-0274">FAD</keyword>
<evidence type="ECO:0000256" key="3">
    <source>
        <dbReference type="ARBA" id="ARBA00022827"/>
    </source>
</evidence>
<keyword evidence="2" id="KW-0285">Flavoprotein</keyword>
<dbReference type="InterPro" id="IPR036188">
    <property type="entry name" value="FAD/NAD-bd_sf"/>
</dbReference>
<dbReference type="InterPro" id="IPR050446">
    <property type="entry name" value="FAD-oxidoreductase/Apoptosis"/>
</dbReference>
<protein>
    <submittedName>
        <fullName evidence="7">FAD-dependent oxidoreductase</fullName>
    </submittedName>
</protein>
<dbReference type="SUPFAM" id="SSF51905">
    <property type="entry name" value="FAD/NAD(P)-binding domain"/>
    <property type="match status" value="2"/>
</dbReference>
<dbReference type="InterPro" id="IPR028202">
    <property type="entry name" value="Reductase_C"/>
</dbReference>
<name>A0ABZ2U4H1_9ACTN</name>
<proteinExistence type="predicted"/>
<evidence type="ECO:0000259" key="6">
    <source>
        <dbReference type="Pfam" id="PF14759"/>
    </source>
</evidence>
<dbReference type="RefSeq" id="WP_066169075.1">
    <property type="nucleotide sequence ID" value="NZ_CP136137.1"/>
</dbReference>
<reference evidence="7 8" key="1">
    <citation type="journal article" date="2023" name="Virus Evol.">
        <title>Computational host range prediction-The good, the bad, and the ugly.</title>
        <authorList>
            <person name="Howell A.A."/>
            <person name="Versoza C.J."/>
            <person name="Pfeifer S.P."/>
        </authorList>
    </citation>
    <scope>NUCLEOTIDE SEQUENCE [LARGE SCALE GENOMIC DNA]</scope>
    <source>
        <strain evidence="7 8">1610/1b</strain>
    </source>
</reference>
<dbReference type="Pfam" id="PF07992">
    <property type="entry name" value="Pyr_redox_2"/>
    <property type="match status" value="1"/>
</dbReference>
<keyword evidence="4" id="KW-0560">Oxidoreductase</keyword>
<dbReference type="InterPro" id="IPR016156">
    <property type="entry name" value="FAD/NAD-linked_Rdtase_dimer_sf"/>
</dbReference>
<evidence type="ECO:0000256" key="4">
    <source>
        <dbReference type="ARBA" id="ARBA00023002"/>
    </source>
</evidence>
<dbReference type="InterPro" id="IPR023753">
    <property type="entry name" value="FAD/NAD-binding_dom"/>
</dbReference>
<dbReference type="PRINTS" id="PR00368">
    <property type="entry name" value="FADPNR"/>
</dbReference>
<sequence>MNAHVLVGGGVAAAATAAGLRDSGFDGRIVVVSKEPHVPYERPPLSKEFLAGTAVAEDLEVNAAGWYADHDVDLVLGTEVVGIDADDHRITLSDGASLGYRALVLATGVRARELPGFAGDRVHTVRTITDAVALREVLRPGVRLAVLGAGFIGCEVAATAIAQGAEVVLFDPSPAPMVRALGLDIGSTMGAVHAERGVDVRVGCGIVGMTHSATGLRLATDGGDTLDVDHLVVGVGAVPNLELAADAGIAVDNGIATDEYFRTSAPDVYAIGDVARRYEPALRVGVRVEHHDTAMRHGTSVARVLVGDLQPFTDQQFFWSDQYDCKLQSVGRFDATADPIIRGSVDERSFSAFSLVDGRVTGMVALNRPGEVLQARKLLGVPHQVTAAQLADDGLPLKRLLPRPARPHRSEVPA</sequence>
<evidence type="ECO:0000313" key="8">
    <source>
        <dbReference type="Proteomes" id="UP001479933"/>
    </source>
</evidence>
<dbReference type="Gene3D" id="3.30.390.30">
    <property type="match status" value="1"/>
</dbReference>
<dbReference type="SUPFAM" id="SSF55424">
    <property type="entry name" value="FAD/NAD-linked reductases, dimerisation (C-terminal) domain"/>
    <property type="match status" value="1"/>
</dbReference>
<keyword evidence="8" id="KW-1185">Reference proteome</keyword>
<dbReference type="Gene3D" id="3.50.50.60">
    <property type="entry name" value="FAD/NAD(P)-binding domain"/>
    <property type="match status" value="2"/>
</dbReference>
<feature type="domain" description="FAD/NAD(P)-binding" evidence="5">
    <location>
        <begin position="4"/>
        <end position="298"/>
    </location>
</feature>
<evidence type="ECO:0000313" key="7">
    <source>
        <dbReference type="EMBL" id="WYY08477.1"/>
    </source>
</evidence>
<evidence type="ECO:0000256" key="2">
    <source>
        <dbReference type="ARBA" id="ARBA00022630"/>
    </source>
</evidence>
<dbReference type="EMBL" id="CP136137">
    <property type="protein sequence ID" value="WYY08477.1"/>
    <property type="molecule type" value="Genomic_DNA"/>
</dbReference>
<organism evidence="7 8">
    <name type="scientific">Gordonia hydrophobica</name>
    <dbReference type="NCBI Taxonomy" id="40516"/>
    <lineage>
        <taxon>Bacteria</taxon>
        <taxon>Bacillati</taxon>
        <taxon>Actinomycetota</taxon>
        <taxon>Actinomycetes</taxon>
        <taxon>Mycobacteriales</taxon>
        <taxon>Gordoniaceae</taxon>
        <taxon>Gordonia</taxon>
    </lineage>
</organism>
<accession>A0ABZ2U4H1</accession>
<dbReference type="Proteomes" id="UP001479933">
    <property type="component" value="Chromosome"/>
</dbReference>
<gene>
    <name evidence="7" type="ORF">RVF87_05220</name>
</gene>
<dbReference type="PANTHER" id="PTHR43557:SF2">
    <property type="entry name" value="RIESKE DOMAIN-CONTAINING PROTEIN-RELATED"/>
    <property type="match status" value="1"/>
</dbReference>
<comment type="cofactor">
    <cofactor evidence="1">
        <name>FAD</name>
        <dbReference type="ChEBI" id="CHEBI:57692"/>
    </cofactor>
</comment>
<dbReference type="Pfam" id="PF14759">
    <property type="entry name" value="Reductase_C"/>
    <property type="match status" value="1"/>
</dbReference>